<keyword evidence="3" id="KW-0202">Cytokine</keyword>
<evidence type="ECO:0000313" key="9">
    <source>
        <dbReference type="EMBL" id="KAL1261600.1"/>
    </source>
</evidence>
<reference evidence="9 10" key="1">
    <citation type="submission" date="2023-09" db="EMBL/GenBank/DDBJ databases">
        <authorList>
            <person name="Wang M."/>
        </authorList>
    </citation>
    <scope>NUCLEOTIDE SEQUENCE [LARGE SCALE GENOMIC DNA]</scope>
    <source>
        <strain evidence="9">GT-2023</strain>
        <tissue evidence="9">Liver</tissue>
    </source>
</reference>
<evidence type="ECO:0000256" key="5">
    <source>
        <dbReference type="ARBA" id="ARBA00022729"/>
    </source>
</evidence>
<comment type="subcellular location">
    <subcellularLocation>
        <location evidence="1">Secreted</location>
    </subcellularLocation>
</comment>
<comment type="caution">
    <text evidence="9">The sequence shown here is derived from an EMBL/GenBank/DDBJ whole genome shotgun (WGS) entry which is preliminary data.</text>
</comment>
<sequence>MASGKEKLISHCKIEFSNLHKEAVFQRPQGFLYKGECVPVNSMTDINPSSFREAQAEESPKILTLNKVMNELNKFNQGMIKDKSTTLNSPTINDLKDCCVASALECFRSKVIYLSVADAKLKKSQKIISHELRKSVIVNSVSSCKPEEIQKAQCKSCDEYKKVDSRTFLQNFRTLLEKIYASQA</sequence>
<comment type="similarity">
    <text evidence="2">Belongs to the IL-15/IL-21 family.</text>
</comment>
<gene>
    <name evidence="9" type="ORF">QQF64_006865</name>
</gene>
<evidence type="ECO:0000256" key="3">
    <source>
        <dbReference type="ARBA" id="ARBA00022514"/>
    </source>
</evidence>
<evidence type="ECO:0000256" key="7">
    <source>
        <dbReference type="ARBA" id="ARBA00039957"/>
    </source>
</evidence>
<evidence type="ECO:0000256" key="1">
    <source>
        <dbReference type="ARBA" id="ARBA00004613"/>
    </source>
</evidence>
<organism evidence="9 10">
    <name type="scientific">Cirrhinus molitorella</name>
    <name type="common">mud carp</name>
    <dbReference type="NCBI Taxonomy" id="172907"/>
    <lineage>
        <taxon>Eukaryota</taxon>
        <taxon>Metazoa</taxon>
        <taxon>Chordata</taxon>
        <taxon>Craniata</taxon>
        <taxon>Vertebrata</taxon>
        <taxon>Euteleostomi</taxon>
        <taxon>Actinopterygii</taxon>
        <taxon>Neopterygii</taxon>
        <taxon>Teleostei</taxon>
        <taxon>Ostariophysi</taxon>
        <taxon>Cypriniformes</taxon>
        <taxon>Cyprinidae</taxon>
        <taxon>Labeoninae</taxon>
        <taxon>Labeonini</taxon>
        <taxon>Cirrhinus</taxon>
    </lineage>
</organism>
<keyword evidence="10" id="KW-1185">Reference proteome</keyword>
<protein>
    <recommendedName>
        <fullName evidence="7">Interleukin-21</fullName>
    </recommendedName>
</protein>
<dbReference type="EMBL" id="JAYMGO010000014">
    <property type="protein sequence ID" value="KAL1261600.1"/>
    <property type="molecule type" value="Genomic_DNA"/>
</dbReference>
<keyword evidence="4" id="KW-0964">Secreted</keyword>
<evidence type="ECO:0000256" key="6">
    <source>
        <dbReference type="ARBA" id="ARBA00023157"/>
    </source>
</evidence>
<dbReference type="Gene3D" id="1.20.1250.70">
    <property type="entry name" value="Interleukin-15/Interleukin-21"/>
    <property type="match status" value="1"/>
</dbReference>
<dbReference type="SUPFAM" id="SSF47266">
    <property type="entry name" value="4-helical cytokines"/>
    <property type="match status" value="1"/>
</dbReference>
<dbReference type="PANTHER" id="PTHR14356">
    <property type="entry name" value="INTERLEUKIN-15-RELATED"/>
    <property type="match status" value="1"/>
</dbReference>
<keyword evidence="5" id="KW-0732">Signal</keyword>
<proteinExistence type="inferred from homology"/>
<comment type="function">
    <text evidence="8">Cytokine with immunoregulatory activity. May promote the transition between innate and adaptive immunity. Induces the production of IgG(1) and IgG(3) in B-cells. Implicated in the generation and maintenance of T follicular helper (Tfh) cells and the formation of germinal-centers. Together with IL6, control the early generation of Tfh cells and are critical for an effective antibody response to acute viral infection. May play a role in proliferation and maturation of natural killer (NK) cells in synergy with IL15. May regulate proliferation of mature B- and T-cells in response to activating stimuli. In synergy with IL15 and IL18 stimulates interferon gamma production in T-cells and NK cells. During T-cell mediated immune response may inhibit dendritic cells (DC) activation and maturation.</text>
</comment>
<dbReference type="PANTHER" id="PTHR14356:SF2">
    <property type="entry name" value="INTERLEUKIN-21"/>
    <property type="match status" value="1"/>
</dbReference>
<dbReference type="InterPro" id="IPR009079">
    <property type="entry name" value="4_helix_cytokine-like_core"/>
</dbReference>
<accession>A0ABR3M9S8</accession>
<evidence type="ECO:0000256" key="2">
    <source>
        <dbReference type="ARBA" id="ARBA00006050"/>
    </source>
</evidence>
<dbReference type="InterPro" id="IPR003443">
    <property type="entry name" value="IL-15/IL-21_fam"/>
</dbReference>
<name>A0ABR3M9S8_9TELE</name>
<dbReference type="Proteomes" id="UP001558613">
    <property type="component" value="Unassembled WGS sequence"/>
</dbReference>
<evidence type="ECO:0000313" key="10">
    <source>
        <dbReference type="Proteomes" id="UP001558613"/>
    </source>
</evidence>
<evidence type="ECO:0000256" key="8">
    <source>
        <dbReference type="ARBA" id="ARBA00045924"/>
    </source>
</evidence>
<keyword evidence="6" id="KW-1015">Disulfide bond</keyword>
<evidence type="ECO:0000256" key="4">
    <source>
        <dbReference type="ARBA" id="ARBA00022525"/>
    </source>
</evidence>